<accession>A0A7R9K7W9</accession>
<gene>
    <name evidence="1" type="ORF">TGEB3V08_LOCUS10514</name>
</gene>
<evidence type="ECO:0000313" key="1">
    <source>
        <dbReference type="EMBL" id="CAD7609250.1"/>
    </source>
</evidence>
<name>A0A7R9K7W9_TIMGE</name>
<organism evidence="1">
    <name type="scientific">Timema genevievae</name>
    <name type="common">Walking stick</name>
    <dbReference type="NCBI Taxonomy" id="629358"/>
    <lineage>
        <taxon>Eukaryota</taxon>
        <taxon>Metazoa</taxon>
        <taxon>Ecdysozoa</taxon>
        <taxon>Arthropoda</taxon>
        <taxon>Hexapoda</taxon>
        <taxon>Insecta</taxon>
        <taxon>Pterygota</taxon>
        <taxon>Neoptera</taxon>
        <taxon>Polyneoptera</taxon>
        <taxon>Phasmatodea</taxon>
        <taxon>Timematodea</taxon>
        <taxon>Timematoidea</taxon>
        <taxon>Timematidae</taxon>
        <taxon>Timema</taxon>
    </lineage>
</organism>
<dbReference type="EMBL" id="OE846204">
    <property type="protein sequence ID" value="CAD7609250.1"/>
    <property type="molecule type" value="Genomic_DNA"/>
</dbReference>
<sequence>MGKATGIRTQYFGLKAAPISLVARNNTSSWLSDARRPSYEFPGQNITYRISRIGGRSYLRNLPYLQDWKLVLDP</sequence>
<dbReference type="AlphaFoldDB" id="A0A7R9K7W9"/>
<proteinExistence type="predicted"/>
<protein>
    <submittedName>
        <fullName evidence="1">Uncharacterized protein</fullName>
    </submittedName>
</protein>
<reference evidence="1" key="1">
    <citation type="submission" date="2020-11" db="EMBL/GenBank/DDBJ databases">
        <authorList>
            <person name="Tran Van P."/>
        </authorList>
    </citation>
    <scope>NUCLEOTIDE SEQUENCE</scope>
</reference>